<evidence type="ECO:0000313" key="2">
    <source>
        <dbReference type="Proteomes" id="UP001162501"/>
    </source>
</evidence>
<protein>
    <submittedName>
        <fullName evidence="1">Uncharacterized protein</fullName>
    </submittedName>
</protein>
<gene>
    <name evidence="1" type="ORF">MRATA1EN3_LOCUS4775</name>
</gene>
<dbReference type="Proteomes" id="UP001162501">
    <property type="component" value="Chromosome 12"/>
</dbReference>
<dbReference type="EMBL" id="OX596096">
    <property type="protein sequence ID" value="CAI9693562.1"/>
    <property type="molecule type" value="Genomic_DNA"/>
</dbReference>
<organism evidence="1 2">
    <name type="scientific">Rangifer tarandus platyrhynchus</name>
    <name type="common">Svalbard reindeer</name>
    <dbReference type="NCBI Taxonomy" id="3082113"/>
    <lineage>
        <taxon>Eukaryota</taxon>
        <taxon>Metazoa</taxon>
        <taxon>Chordata</taxon>
        <taxon>Craniata</taxon>
        <taxon>Vertebrata</taxon>
        <taxon>Euteleostomi</taxon>
        <taxon>Mammalia</taxon>
        <taxon>Eutheria</taxon>
        <taxon>Laurasiatheria</taxon>
        <taxon>Artiodactyla</taxon>
        <taxon>Ruminantia</taxon>
        <taxon>Pecora</taxon>
        <taxon>Cervidae</taxon>
        <taxon>Odocoileinae</taxon>
        <taxon>Rangifer</taxon>
    </lineage>
</organism>
<accession>A0ACB0DZ84</accession>
<sequence length="138" mass="14498">MRHLCSLATAFQQGALPWSRGRVPAGATRGQDPAKLLLRPGPRRSESGAAAATPLPPPAVPPARRPAAGPRRVLDARLQLSQPPGPWSRFDPPAKGFQTSECVFPCVDVGSALARNGTGLHRAGCRERQPKAWAAAAA</sequence>
<proteinExistence type="predicted"/>
<name>A0ACB0DZ84_RANTA</name>
<reference evidence="1" key="1">
    <citation type="submission" date="2023-05" db="EMBL/GenBank/DDBJ databases">
        <authorList>
            <consortium name="ELIXIR-Norway"/>
        </authorList>
    </citation>
    <scope>NUCLEOTIDE SEQUENCE</scope>
</reference>
<evidence type="ECO:0000313" key="1">
    <source>
        <dbReference type="EMBL" id="CAI9693562.1"/>
    </source>
</evidence>